<evidence type="ECO:0000313" key="3">
    <source>
        <dbReference type="WBParaSite" id="PTRK_0000791100.1"/>
    </source>
</evidence>
<dbReference type="WBParaSite" id="PTRK_0000791100.1">
    <property type="protein sequence ID" value="PTRK_0000791100.1"/>
    <property type="gene ID" value="PTRK_0000791100"/>
</dbReference>
<keyword evidence="2" id="KW-1185">Reference proteome</keyword>
<evidence type="ECO:0000313" key="2">
    <source>
        <dbReference type="Proteomes" id="UP000038045"/>
    </source>
</evidence>
<evidence type="ECO:0000256" key="1">
    <source>
        <dbReference type="SAM" id="MobiDB-lite"/>
    </source>
</evidence>
<dbReference type="Proteomes" id="UP000038045">
    <property type="component" value="Unplaced"/>
</dbReference>
<protein>
    <submittedName>
        <fullName evidence="3">LigA</fullName>
    </submittedName>
</protein>
<feature type="region of interest" description="Disordered" evidence="1">
    <location>
        <begin position="1"/>
        <end position="105"/>
    </location>
</feature>
<feature type="compositionally biased region" description="Basic residues" evidence="1">
    <location>
        <begin position="1"/>
        <end position="21"/>
    </location>
</feature>
<reference evidence="3" key="1">
    <citation type="submission" date="2017-02" db="UniProtKB">
        <authorList>
            <consortium name="WormBaseParasite"/>
        </authorList>
    </citation>
    <scope>IDENTIFICATION</scope>
</reference>
<organism evidence="2 3">
    <name type="scientific">Parastrongyloides trichosuri</name>
    <name type="common">Possum-specific nematode worm</name>
    <dbReference type="NCBI Taxonomy" id="131310"/>
    <lineage>
        <taxon>Eukaryota</taxon>
        <taxon>Metazoa</taxon>
        <taxon>Ecdysozoa</taxon>
        <taxon>Nematoda</taxon>
        <taxon>Chromadorea</taxon>
        <taxon>Rhabditida</taxon>
        <taxon>Tylenchina</taxon>
        <taxon>Panagrolaimomorpha</taxon>
        <taxon>Strongyloidoidea</taxon>
        <taxon>Strongyloididae</taxon>
        <taxon>Parastrongyloides</taxon>
    </lineage>
</organism>
<dbReference type="AlphaFoldDB" id="A0A0N4ZIZ8"/>
<proteinExistence type="predicted"/>
<name>A0A0N4ZIZ8_PARTI</name>
<sequence>MHPGQGHRRHGRLYRRRRRDRGRGPQLGLGLHLHHQPAARPDRRGLGLGAPPQGPFGTARRPSGTRRDPEAPPAGSRHSGPAQRQPHRPGPRRQPGPLQADLGHADGSAWYLYPADQLPDSTTRHRTTTHHTVAIA</sequence>
<accession>A0A0N4ZIZ8</accession>